<name>A0A0C2DW82_9BILA</name>
<feature type="region of interest" description="Disordered" evidence="1">
    <location>
        <begin position="19"/>
        <end position="39"/>
    </location>
</feature>
<evidence type="ECO:0000313" key="3">
    <source>
        <dbReference type="Proteomes" id="UP000054047"/>
    </source>
</evidence>
<dbReference type="OrthoDB" id="5810331at2759"/>
<dbReference type="Proteomes" id="UP000054047">
    <property type="component" value="Unassembled WGS sequence"/>
</dbReference>
<evidence type="ECO:0000313" key="2">
    <source>
        <dbReference type="EMBL" id="KIH67192.1"/>
    </source>
</evidence>
<feature type="compositionally biased region" description="Acidic residues" evidence="1">
    <location>
        <begin position="19"/>
        <end position="29"/>
    </location>
</feature>
<accession>A0A0C2DW82</accession>
<sequence length="79" mass="8492">MATVSHSAKISIGGVITDEDVADVPDDDEHPQPNTIHNDGKKITITITEEDGRKLCQHWTDQAVSGLMAAVATSKYAFV</sequence>
<gene>
    <name evidence="2" type="ORF">ANCDUO_02476</name>
</gene>
<dbReference type="AlphaFoldDB" id="A0A0C2DW82"/>
<dbReference type="EMBL" id="KN726800">
    <property type="protein sequence ID" value="KIH67192.1"/>
    <property type="molecule type" value="Genomic_DNA"/>
</dbReference>
<proteinExistence type="predicted"/>
<keyword evidence="3" id="KW-1185">Reference proteome</keyword>
<organism evidence="2 3">
    <name type="scientific">Ancylostoma duodenale</name>
    <dbReference type="NCBI Taxonomy" id="51022"/>
    <lineage>
        <taxon>Eukaryota</taxon>
        <taxon>Metazoa</taxon>
        <taxon>Ecdysozoa</taxon>
        <taxon>Nematoda</taxon>
        <taxon>Chromadorea</taxon>
        <taxon>Rhabditida</taxon>
        <taxon>Rhabditina</taxon>
        <taxon>Rhabditomorpha</taxon>
        <taxon>Strongyloidea</taxon>
        <taxon>Ancylostomatidae</taxon>
        <taxon>Ancylostomatinae</taxon>
        <taxon>Ancylostoma</taxon>
    </lineage>
</organism>
<reference evidence="2 3" key="1">
    <citation type="submission" date="2013-12" db="EMBL/GenBank/DDBJ databases">
        <title>Draft genome of the parsitic nematode Ancylostoma duodenale.</title>
        <authorList>
            <person name="Mitreva M."/>
        </authorList>
    </citation>
    <scope>NUCLEOTIDE SEQUENCE [LARGE SCALE GENOMIC DNA]</scope>
    <source>
        <strain evidence="2 3">Zhejiang</strain>
    </source>
</reference>
<evidence type="ECO:0000256" key="1">
    <source>
        <dbReference type="SAM" id="MobiDB-lite"/>
    </source>
</evidence>
<protein>
    <submittedName>
        <fullName evidence="2">Uncharacterized protein</fullName>
    </submittedName>
</protein>